<gene>
    <name evidence="3" type="ORF">SAMN05216598_0816</name>
</gene>
<dbReference type="Proteomes" id="UP000199524">
    <property type="component" value="Chromosome I"/>
</dbReference>
<dbReference type="GeneID" id="300205849"/>
<feature type="transmembrane region" description="Helical" evidence="1">
    <location>
        <begin position="20"/>
        <end position="39"/>
    </location>
</feature>
<proteinExistence type="predicted"/>
<dbReference type="InterPro" id="IPR028087">
    <property type="entry name" value="Tad_N"/>
</dbReference>
<keyword evidence="1" id="KW-0812">Transmembrane</keyword>
<dbReference type="Pfam" id="PF13400">
    <property type="entry name" value="Tad"/>
    <property type="match status" value="1"/>
</dbReference>
<evidence type="ECO:0000313" key="3">
    <source>
        <dbReference type="EMBL" id="SDS19309.1"/>
    </source>
</evidence>
<evidence type="ECO:0000313" key="4">
    <source>
        <dbReference type="Proteomes" id="UP000199524"/>
    </source>
</evidence>
<dbReference type="EMBL" id="LT629777">
    <property type="protein sequence ID" value="SDS19309.1"/>
    <property type="molecule type" value="Genomic_DNA"/>
</dbReference>
<sequence>MSFPCRIPVFHGPSRQRGAIGLMAALTLGLALLSMVVVVDSGRLYLAKRTLQRVADTAALEAASRGGNCQAGLSAATYATQSATRNGFTPGTGQTLNVTCGSIATNAANLRTFTADANQSTAIRVIASKTVATSIAAGIQALFSSGATNLTTQLTTTAVAATPQPTLAQLTLRSSLGTIDTAKSNLLNPIFSGLLGGNVSLTAAGWNGLLSTDINLLSYLNQLAIKLNVSAGNYTQLLSTTVSVPQLIQVAATVAQINGASVDVMTALGNLQIAAANAPPIKLGDLLQLQTGTLTSGLNANIQLLQLIQGVIQLANSQSAAVAIIPINVLGLAGVTLQVKVIQAPQLSAMGDPRLAVAGDPRSGPNRIYVRTAQIRTLITVNLPALQGITGLANATLGLVANLTPTLNALLSLNLAATINSATCLLGAGCMQLSPQVLNTKQLNVNLDSGGAESYVTAYSCPGNNSGTKSLTARTTSSIANLKVGQMDPASAFSSAAEPAVTPLPLIDLGTWTCHKVLGVGSCGPARNAFAAGGIGLLVNTSVGQNSQDLVFASAASPYATPPNLNLPPSVLAATPAANVVASLGNTLSGITLNVYQPVNGNPLGSLAAVAGGLISGVSSLLTPVITGLLSPLLDPLVNNLLSSLGINLNETDVGANLTCGQTGKAYLVI</sequence>
<feature type="domain" description="Putative Flp pilus-assembly TadG-like N-terminal" evidence="2">
    <location>
        <begin position="18"/>
        <end position="64"/>
    </location>
</feature>
<organism evidence="3 4">
    <name type="scientific">Pseudomonas asplenii</name>
    <dbReference type="NCBI Taxonomy" id="53407"/>
    <lineage>
        <taxon>Bacteria</taxon>
        <taxon>Pseudomonadati</taxon>
        <taxon>Pseudomonadota</taxon>
        <taxon>Gammaproteobacteria</taxon>
        <taxon>Pseudomonadales</taxon>
        <taxon>Pseudomonadaceae</taxon>
        <taxon>Pseudomonas</taxon>
    </lineage>
</organism>
<reference evidence="4" key="1">
    <citation type="submission" date="2016-10" db="EMBL/GenBank/DDBJ databases">
        <authorList>
            <person name="Varghese N."/>
            <person name="Submissions S."/>
        </authorList>
    </citation>
    <scope>NUCLEOTIDE SEQUENCE [LARGE SCALE GENOMIC DNA]</scope>
    <source>
        <strain evidence="4">ATCC 23835</strain>
    </source>
</reference>
<dbReference type="RefSeq" id="WP_090202465.1">
    <property type="nucleotide sequence ID" value="NZ_LT629777.1"/>
</dbReference>
<protein>
    <submittedName>
        <fullName evidence="3">Putative Tad-like Flp pilus-assembly</fullName>
    </submittedName>
</protein>
<keyword evidence="1" id="KW-0472">Membrane</keyword>
<name>A0A1H1Q8R9_9PSED</name>
<evidence type="ECO:0000259" key="2">
    <source>
        <dbReference type="Pfam" id="PF13400"/>
    </source>
</evidence>
<accession>A0A1H1Q8R9</accession>
<keyword evidence="4" id="KW-1185">Reference proteome</keyword>
<evidence type="ECO:0000256" key="1">
    <source>
        <dbReference type="SAM" id="Phobius"/>
    </source>
</evidence>
<dbReference type="AlphaFoldDB" id="A0A1H1Q8R9"/>
<keyword evidence="1" id="KW-1133">Transmembrane helix</keyword>